<dbReference type="Pfam" id="PF00271">
    <property type="entry name" value="Helicase_C"/>
    <property type="match status" value="1"/>
</dbReference>
<dbReference type="InterPro" id="IPR049730">
    <property type="entry name" value="SNF2/RAD54-like_C"/>
</dbReference>
<name>A0A8S5Q867_9CAUD</name>
<dbReference type="PANTHER" id="PTHR45766">
    <property type="entry name" value="DNA ANNEALING HELICASE AND ENDONUCLEASE ZRANB3 FAMILY MEMBER"/>
    <property type="match status" value="1"/>
</dbReference>
<accession>A0A8S5Q867</accession>
<dbReference type="SMART" id="SM00487">
    <property type="entry name" value="DEXDc"/>
    <property type="match status" value="1"/>
</dbReference>
<dbReference type="GO" id="GO:0006281">
    <property type="term" value="P:DNA repair"/>
    <property type="evidence" value="ECO:0007669"/>
    <property type="project" value="TreeGrafter"/>
</dbReference>
<dbReference type="InterPro" id="IPR001650">
    <property type="entry name" value="Helicase_C-like"/>
</dbReference>
<dbReference type="InterPro" id="IPR014001">
    <property type="entry name" value="Helicase_ATP-bd"/>
</dbReference>
<sequence>MKKELYEFQRKALDKIQDRDNAALFWQMGAGKTVSAIGLTERETWNTPTLICLVLKSTVSQWTEELAEQTDRQVFNGYKKTKRDGIKPFIDATGRKAIVIGYDAYKAKSAAELRQYINDNEENVTIICDESSLIGHMTSERTKAVMRTKTKHRLLLSGTPATGGKMEAMIPTMHMLGWSITKERFLQQFCHVYEWTDPTRPWMTIPIIQGYKNIDKLREGLQEHGGSFITMEEAGVQLPATTEQIISIQTPPEYKRFMKNGIVKIGDTEIVGENNLTKMLYARQICSVYNPAKAAALEELLQQAGDEPVVIFYNWTAELYVLQKIREKLGRPLSIVNGQKKDLQEYEKGTPGTVILCQYQAASMGLNLQKNARICIFYSQCLSYSDYEQAKARIHRIGQSRNCNFYNLICEGSIEEDILETLEQRKDYTEQLFTERHCKREVKAA</sequence>
<reference evidence="3" key="1">
    <citation type="journal article" date="2021" name="Proc. Natl. Acad. Sci. U.S.A.">
        <title>A Catalog of Tens of Thousands of Viruses from Human Metagenomes Reveals Hidden Associations with Chronic Diseases.</title>
        <authorList>
            <person name="Tisza M.J."/>
            <person name="Buck C.B."/>
        </authorList>
    </citation>
    <scope>NUCLEOTIDE SEQUENCE</scope>
    <source>
        <strain evidence="3">Ctf8W5</strain>
    </source>
</reference>
<evidence type="ECO:0000256" key="1">
    <source>
        <dbReference type="ARBA" id="ARBA00022801"/>
    </source>
</evidence>
<dbReference type="Gene3D" id="3.40.50.300">
    <property type="entry name" value="P-loop containing nucleotide triphosphate hydrolases"/>
    <property type="match status" value="2"/>
</dbReference>
<dbReference type="GO" id="GO:0016787">
    <property type="term" value="F:hydrolase activity"/>
    <property type="evidence" value="ECO:0007669"/>
    <property type="project" value="UniProtKB-KW"/>
</dbReference>
<dbReference type="InterPro" id="IPR000330">
    <property type="entry name" value="SNF2_N"/>
</dbReference>
<dbReference type="PROSITE" id="PS51192">
    <property type="entry name" value="HELICASE_ATP_BIND_1"/>
    <property type="match status" value="1"/>
</dbReference>
<evidence type="ECO:0000313" key="3">
    <source>
        <dbReference type="EMBL" id="DAE14941.1"/>
    </source>
</evidence>
<dbReference type="EMBL" id="BK015597">
    <property type="protein sequence ID" value="DAE14941.1"/>
    <property type="molecule type" value="Genomic_DNA"/>
</dbReference>
<dbReference type="PANTHER" id="PTHR45766:SF6">
    <property type="entry name" value="SWI_SNF-RELATED MATRIX-ASSOCIATED ACTIN-DEPENDENT REGULATOR OF CHROMATIN SUBFAMILY A-LIKE PROTEIN 1"/>
    <property type="match status" value="1"/>
</dbReference>
<dbReference type="SUPFAM" id="SSF52540">
    <property type="entry name" value="P-loop containing nucleoside triphosphate hydrolases"/>
    <property type="match status" value="2"/>
</dbReference>
<protein>
    <submittedName>
        <fullName evidence="3">Chromatin remodeling complex ATPase</fullName>
    </submittedName>
</protein>
<dbReference type="InterPro" id="IPR027417">
    <property type="entry name" value="P-loop_NTPase"/>
</dbReference>
<feature type="domain" description="Helicase ATP-binding" evidence="2">
    <location>
        <begin position="13"/>
        <end position="178"/>
    </location>
</feature>
<dbReference type="SMART" id="SM00490">
    <property type="entry name" value="HELICc"/>
    <property type="match status" value="1"/>
</dbReference>
<dbReference type="GO" id="GO:0031297">
    <property type="term" value="P:replication fork processing"/>
    <property type="evidence" value="ECO:0007669"/>
    <property type="project" value="TreeGrafter"/>
</dbReference>
<organism evidence="3">
    <name type="scientific">Siphoviridae sp. ctf8W5</name>
    <dbReference type="NCBI Taxonomy" id="2825595"/>
    <lineage>
        <taxon>Viruses</taxon>
        <taxon>Duplodnaviria</taxon>
        <taxon>Heunggongvirae</taxon>
        <taxon>Uroviricota</taxon>
        <taxon>Caudoviricetes</taxon>
    </lineage>
</organism>
<keyword evidence="1" id="KW-0378">Hydrolase</keyword>
<proteinExistence type="predicted"/>
<dbReference type="Pfam" id="PF00176">
    <property type="entry name" value="SNF2-rel_dom"/>
    <property type="match status" value="1"/>
</dbReference>
<dbReference type="GO" id="GO:0005524">
    <property type="term" value="F:ATP binding"/>
    <property type="evidence" value="ECO:0007669"/>
    <property type="project" value="InterPro"/>
</dbReference>
<evidence type="ECO:0000259" key="2">
    <source>
        <dbReference type="PROSITE" id="PS51192"/>
    </source>
</evidence>
<dbReference type="CDD" id="cd18793">
    <property type="entry name" value="SF2_C_SNF"/>
    <property type="match status" value="1"/>
</dbReference>